<proteinExistence type="predicted"/>
<keyword evidence="6" id="KW-1185">Reference proteome</keyword>
<dbReference type="CDD" id="cd01448">
    <property type="entry name" value="TST_Repeat_1"/>
    <property type="match status" value="1"/>
</dbReference>
<gene>
    <name evidence="5" type="primary">SseA</name>
    <name evidence="5" type="ordered locus">PTH_0135</name>
</gene>
<protein>
    <recommendedName>
        <fullName evidence="1">thiosulfate sulfurtransferase</fullName>
        <ecNumber evidence="1">2.8.1.1</ecNumber>
    </recommendedName>
</protein>
<dbReference type="Gene3D" id="3.40.250.10">
    <property type="entry name" value="Rhodanese-like domain"/>
    <property type="match status" value="2"/>
</dbReference>
<dbReference type="CDD" id="cd01449">
    <property type="entry name" value="TST_Repeat_2"/>
    <property type="match status" value="1"/>
</dbReference>
<dbReference type="Proteomes" id="UP000006556">
    <property type="component" value="Chromosome"/>
</dbReference>
<dbReference type="InterPro" id="IPR001307">
    <property type="entry name" value="Thiosulphate_STrfase_CS"/>
</dbReference>
<keyword evidence="5" id="KW-0808">Transferase</keyword>
<keyword evidence="2" id="KW-0677">Repeat</keyword>
<dbReference type="PROSITE" id="PS51257">
    <property type="entry name" value="PROKAR_LIPOPROTEIN"/>
    <property type="match status" value="1"/>
</dbReference>
<dbReference type="InterPro" id="IPR001763">
    <property type="entry name" value="Rhodanese-like_dom"/>
</dbReference>
<dbReference type="EC" id="2.8.1.1" evidence="1"/>
<evidence type="ECO:0000313" key="6">
    <source>
        <dbReference type="Proteomes" id="UP000006556"/>
    </source>
</evidence>
<organism evidence="5 6">
    <name type="scientific">Pelotomaculum thermopropionicum (strain DSM 13744 / JCM 10971 / SI)</name>
    <dbReference type="NCBI Taxonomy" id="370438"/>
    <lineage>
        <taxon>Bacteria</taxon>
        <taxon>Bacillati</taxon>
        <taxon>Bacillota</taxon>
        <taxon>Clostridia</taxon>
        <taxon>Eubacteriales</taxon>
        <taxon>Desulfotomaculaceae</taxon>
        <taxon>Pelotomaculum</taxon>
    </lineage>
</organism>
<feature type="domain" description="Rhodanese" evidence="4">
    <location>
        <begin position="208"/>
        <end position="320"/>
    </location>
</feature>
<dbReference type="PANTHER" id="PTHR43855">
    <property type="entry name" value="THIOSULFATE SULFURTRANSFERASE"/>
    <property type="match status" value="1"/>
</dbReference>
<evidence type="ECO:0000256" key="2">
    <source>
        <dbReference type="ARBA" id="ARBA00022737"/>
    </source>
</evidence>
<dbReference type="InterPro" id="IPR051126">
    <property type="entry name" value="Thiosulfate_sulfurtransferase"/>
</dbReference>
<dbReference type="GO" id="GO:0004792">
    <property type="term" value="F:thiosulfate-cyanide sulfurtransferase activity"/>
    <property type="evidence" value="ECO:0007669"/>
    <property type="project" value="UniProtKB-EC"/>
</dbReference>
<evidence type="ECO:0000256" key="3">
    <source>
        <dbReference type="ARBA" id="ARBA00047549"/>
    </source>
</evidence>
<dbReference type="PANTHER" id="PTHR43855:SF1">
    <property type="entry name" value="THIOSULFATE SULFURTRANSFERASE"/>
    <property type="match status" value="1"/>
</dbReference>
<name>A5D619_PELTS</name>
<comment type="catalytic activity">
    <reaction evidence="3">
        <text>thiosulfate + hydrogen cyanide = thiocyanate + sulfite + 2 H(+)</text>
        <dbReference type="Rhea" id="RHEA:16881"/>
        <dbReference type="ChEBI" id="CHEBI:15378"/>
        <dbReference type="ChEBI" id="CHEBI:17359"/>
        <dbReference type="ChEBI" id="CHEBI:18022"/>
        <dbReference type="ChEBI" id="CHEBI:18407"/>
        <dbReference type="ChEBI" id="CHEBI:33542"/>
        <dbReference type="EC" id="2.8.1.1"/>
    </reaction>
</comment>
<dbReference type="SMART" id="SM00450">
    <property type="entry name" value="RHOD"/>
    <property type="match status" value="2"/>
</dbReference>
<evidence type="ECO:0000313" key="5">
    <source>
        <dbReference type="EMBL" id="BAF58316.1"/>
    </source>
</evidence>
<dbReference type="EMBL" id="AP009389">
    <property type="protein sequence ID" value="BAF58316.1"/>
    <property type="molecule type" value="Genomic_DNA"/>
</dbReference>
<sequence length="320" mass="34982">MNRLLRMSKNRRIFVYLAVIGVLLFLVLVAAGCGGKTAGTAPPKEVKPLDKEMEPYYVDVAWLKENLSKVVVLDARSEKEYNEGHIPGAINVTWQSLSNMTPKQGEVGWGVVLPQEELAKKIGSFGIDGSKPVIIYNDPKGLGEEGRVLWMLRIAGLKDSRMLNGGFPAWKAGGGEISKEVPAVKPVDFKITSPDNSLLATTDYIRNNMSKIKLVDARSIEEYTGKTNHGEKALGHIPGAISIPYNNAYNSDGTIKSIAELKEIFSKAGLDPSDDIVVYCTVGIRSGFLTEILRMCGYEKAKNYNASFSEWAGLGLPVEK</sequence>
<dbReference type="eggNOG" id="COG2897">
    <property type="taxonomic scope" value="Bacteria"/>
</dbReference>
<evidence type="ECO:0000259" key="4">
    <source>
        <dbReference type="PROSITE" id="PS50206"/>
    </source>
</evidence>
<dbReference type="PROSITE" id="PS50206">
    <property type="entry name" value="RHODANESE_3"/>
    <property type="match status" value="2"/>
</dbReference>
<dbReference type="SUPFAM" id="SSF52821">
    <property type="entry name" value="Rhodanese/Cell cycle control phosphatase"/>
    <property type="match status" value="2"/>
</dbReference>
<feature type="domain" description="Rhodanese" evidence="4">
    <location>
        <begin position="66"/>
        <end position="179"/>
    </location>
</feature>
<dbReference type="STRING" id="370438.PTH_0135"/>
<dbReference type="HOGENOM" id="CLU_031618_1_3_9"/>
<dbReference type="KEGG" id="pth:PTH_0135"/>
<reference evidence="6" key="1">
    <citation type="journal article" date="2008" name="Genome Res.">
        <title>The genome of Pelotomaculum thermopropionicum reveals niche-associated evolution in anaerobic microbiota.</title>
        <authorList>
            <person name="Kosaka T."/>
            <person name="Kato S."/>
            <person name="Shimoyama T."/>
            <person name="Ishii S."/>
            <person name="Abe T."/>
            <person name="Watanabe K."/>
        </authorList>
    </citation>
    <scope>NUCLEOTIDE SEQUENCE [LARGE SCALE GENOMIC DNA]</scope>
    <source>
        <strain evidence="6">DSM 13744 / JCM 10971 / SI</strain>
    </source>
</reference>
<dbReference type="Pfam" id="PF00581">
    <property type="entry name" value="Rhodanese"/>
    <property type="match status" value="2"/>
</dbReference>
<evidence type="ECO:0000256" key="1">
    <source>
        <dbReference type="ARBA" id="ARBA00012245"/>
    </source>
</evidence>
<dbReference type="PROSITE" id="PS00380">
    <property type="entry name" value="RHODANESE_1"/>
    <property type="match status" value="1"/>
</dbReference>
<accession>A5D619</accession>
<dbReference type="InterPro" id="IPR036873">
    <property type="entry name" value="Rhodanese-like_dom_sf"/>
</dbReference>
<dbReference type="AlphaFoldDB" id="A5D619"/>